<dbReference type="GO" id="GO:0048046">
    <property type="term" value="C:apoplast"/>
    <property type="evidence" value="ECO:0007669"/>
    <property type="project" value="UniProtKB-SubCell"/>
</dbReference>
<keyword evidence="13" id="KW-0539">Nucleus</keyword>
<dbReference type="Gene3D" id="3.30.70.330">
    <property type="match status" value="4"/>
</dbReference>
<keyword evidence="10 16" id="KW-0378">Hydrolase</keyword>
<feature type="region of interest" description="Disordered" evidence="17">
    <location>
        <begin position="364"/>
        <end position="415"/>
    </location>
</feature>
<feature type="domain" description="SUEL-type lectin" evidence="19">
    <location>
        <begin position="1800"/>
        <end position="1886"/>
    </location>
</feature>
<feature type="compositionally biased region" description="Basic and acidic residues" evidence="17">
    <location>
        <begin position="989"/>
        <end position="1000"/>
    </location>
</feature>
<dbReference type="InterPro" id="IPR043159">
    <property type="entry name" value="Lectin_gal-bd_sf"/>
</dbReference>
<dbReference type="InterPro" id="IPR048913">
    <property type="entry name" value="BetaGal_gal-bd"/>
</dbReference>
<dbReference type="InterPro" id="IPR001944">
    <property type="entry name" value="Glycoside_Hdrlase_35"/>
</dbReference>
<comment type="similarity">
    <text evidence="4">Belongs to the glycosyl hydrolase 35 family.</text>
</comment>
<dbReference type="InterPro" id="IPR041392">
    <property type="entry name" value="GHD"/>
</dbReference>
<dbReference type="InterPro" id="IPR017853">
    <property type="entry name" value="GH"/>
</dbReference>
<keyword evidence="6" id="KW-0052">Apoplast</keyword>
<dbReference type="InterPro" id="IPR019801">
    <property type="entry name" value="Glyco_hydro_35_CS"/>
</dbReference>
<evidence type="ECO:0000256" key="13">
    <source>
        <dbReference type="ARBA" id="ARBA00023242"/>
    </source>
</evidence>
<keyword evidence="12" id="KW-0325">Glycoprotein</keyword>
<proteinExistence type="inferred from homology"/>
<comment type="caution">
    <text evidence="20">The sequence shown here is derived from an EMBL/GenBank/DDBJ whole genome shotgun (WGS) entry which is preliminary data.</text>
</comment>
<keyword evidence="8" id="KW-0732">Signal</keyword>
<dbReference type="Pfam" id="PF17834">
    <property type="entry name" value="GHD"/>
    <property type="match status" value="1"/>
</dbReference>
<evidence type="ECO:0000256" key="4">
    <source>
        <dbReference type="ARBA" id="ARBA00009809"/>
    </source>
</evidence>
<feature type="domain" description="RRM" evidence="18">
    <location>
        <begin position="23"/>
        <end position="101"/>
    </location>
</feature>
<evidence type="ECO:0000256" key="15">
    <source>
        <dbReference type="PROSITE-ProRule" id="PRU00176"/>
    </source>
</evidence>
<evidence type="ECO:0000259" key="19">
    <source>
        <dbReference type="PROSITE" id="PS50228"/>
    </source>
</evidence>
<dbReference type="Pfam" id="PF01301">
    <property type="entry name" value="Glyco_hydro_35"/>
    <property type="match status" value="1"/>
</dbReference>
<dbReference type="CDD" id="cd12415">
    <property type="entry name" value="RRM3_RBM28_like"/>
    <property type="match status" value="1"/>
</dbReference>
<dbReference type="InterPro" id="IPR035979">
    <property type="entry name" value="RBD_domain_sf"/>
</dbReference>
<evidence type="ECO:0000256" key="6">
    <source>
        <dbReference type="ARBA" id="ARBA00022523"/>
    </source>
</evidence>
<feature type="region of interest" description="Disordered" evidence="17">
    <location>
        <begin position="840"/>
        <end position="1015"/>
    </location>
</feature>
<dbReference type="InterPro" id="IPR000922">
    <property type="entry name" value="Lectin_gal-bd_dom"/>
</dbReference>
<dbReference type="Proteomes" id="UP000290289">
    <property type="component" value="Chromosome 10"/>
</dbReference>
<dbReference type="InterPro" id="IPR008979">
    <property type="entry name" value="Galactose-bd-like_sf"/>
</dbReference>
<feature type="region of interest" description="Disordered" evidence="17">
    <location>
        <begin position="98"/>
        <end position="160"/>
    </location>
</feature>
<dbReference type="PROSITE" id="PS50102">
    <property type="entry name" value="RRM"/>
    <property type="match status" value="4"/>
</dbReference>
<organism evidence="20 21">
    <name type="scientific">Malus domestica</name>
    <name type="common">Apple</name>
    <name type="synonym">Pyrus malus</name>
    <dbReference type="NCBI Taxonomy" id="3750"/>
    <lineage>
        <taxon>Eukaryota</taxon>
        <taxon>Viridiplantae</taxon>
        <taxon>Streptophyta</taxon>
        <taxon>Embryophyta</taxon>
        <taxon>Tracheophyta</taxon>
        <taxon>Spermatophyta</taxon>
        <taxon>Magnoliopsida</taxon>
        <taxon>eudicotyledons</taxon>
        <taxon>Gunneridae</taxon>
        <taxon>Pentapetalae</taxon>
        <taxon>rosids</taxon>
        <taxon>fabids</taxon>
        <taxon>Rosales</taxon>
        <taxon>Rosaceae</taxon>
        <taxon>Amygdaloideae</taxon>
        <taxon>Maleae</taxon>
        <taxon>Malus</taxon>
    </lineage>
</organism>
<dbReference type="SUPFAM" id="SSF54928">
    <property type="entry name" value="RNA-binding domain, RBD"/>
    <property type="match status" value="3"/>
</dbReference>
<dbReference type="PANTHER" id="PTHR48039:SF5">
    <property type="entry name" value="RNA-BINDING PROTEIN 28"/>
    <property type="match status" value="1"/>
</dbReference>
<evidence type="ECO:0000256" key="5">
    <source>
        <dbReference type="ARBA" id="ARBA00012756"/>
    </source>
</evidence>
<dbReference type="SUPFAM" id="SSF51445">
    <property type="entry name" value="(Trans)glycosidases"/>
    <property type="match status" value="1"/>
</dbReference>
<dbReference type="FunFam" id="3.30.70.330:FF:000182">
    <property type="entry name" value="RNA-binding motif protein 28"/>
    <property type="match status" value="1"/>
</dbReference>
<dbReference type="Pfam" id="PF21467">
    <property type="entry name" value="BetaGal_gal-bd"/>
    <property type="match status" value="1"/>
</dbReference>
<feature type="compositionally biased region" description="Acidic residues" evidence="17">
    <location>
        <begin position="383"/>
        <end position="393"/>
    </location>
</feature>
<evidence type="ECO:0000256" key="9">
    <source>
        <dbReference type="ARBA" id="ARBA00022737"/>
    </source>
</evidence>
<feature type="region of interest" description="Disordered" evidence="17">
    <location>
        <begin position="442"/>
        <end position="565"/>
    </location>
</feature>
<evidence type="ECO:0000313" key="20">
    <source>
        <dbReference type="EMBL" id="RXH88358.1"/>
    </source>
</evidence>
<keyword evidence="14 16" id="KW-0326">Glycosidase</keyword>
<keyword evidence="11 15" id="KW-0694">RNA-binding</keyword>
<feature type="compositionally biased region" description="Basic and acidic residues" evidence="17">
    <location>
        <begin position="453"/>
        <end position="487"/>
    </location>
</feature>
<dbReference type="CDD" id="cd22842">
    <property type="entry name" value="Gal_Rha_Lectin_BGal"/>
    <property type="match status" value="1"/>
</dbReference>
<keyword evidence="7" id="KW-0964">Secreted</keyword>
<comment type="subcellular location">
    <subcellularLocation>
        <location evidence="2">Nucleus</location>
    </subcellularLocation>
    <subcellularLocation>
        <location evidence="3">Secreted</location>
        <location evidence="3">Extracellular space</location>
        <location evidence="3">Apoplast</location>
    </subcellularLocation>
</comment>
<feature type="compositionally biased region" description="Basic and acidic residues" evidence="17">
    <location>
        <begin position="938"/>
        <end position="950"/>
    </location>
</feature>
<evidence type="ECO:0000256" key="7">
    <source>
        <dbReference type="ARBA" id="ARBA00022525"/>
    </source>
</evidence>
<dbReference type="GO" id="GO:0005975">
    <property type="term" value="P:carbohydrate metabolic process"/>
    <property type="evidence" value="ECO:0007669"/>
    <property type="project" value="InterPro"/>
</dbReference>
<dbReference type="GO" id="GO:0003729">
    <property type="term" value="F:mRNA binding"/>
    <property type="evidence" value="ECO:0007669"/>
    <property type="project" value="TreeGrafter"/>
</dbReference>
<dbReference type="PROSITE" id="PS01182">
    <property type="entry name" value="GLYCOSYL_HYDROL_F35"/>
    <property type="match status" value="1"/>
</dbReference>
<dbReference type="EMBL" id="RDQH01000336">
    <property type="protein sequence ID" value="RXH88358.1"/>
    <property type="molecule type" value="Genomic_DNA"/>
</dbReference>
<keyword evidence="9" id="KW-0677">Repeat</keyword>
<evidence type="ECO:0000256" key="8">
    <source>
        <dbReference type="ARBA" id="ARBA00022729"/>
    </source>
</evidence>
<dbReference type="PANTHER" id="PTHR48039">
    <property type="entry name" value="RNA-BINDING MOTIF PROTEIN 14B"/>
    <property type="match status" value="1"/>
</dbReference>
<gene>
    <name evidence="20" type="ORF">DVH24_042429</name>
</gene>
<dbReference type="InterPro" id="IPR012677">
    <property type="entry name" value="Nucleotide-bd_a/b_plait_sf"/>
</dbReference>
<keyword evidence="21" id="KW-1185">Reference proteome</keyword>
<dbReference type="SMART" id="SM00360">
    <property type="entry name" value="RRM"/>
    <property type="match status" value="4"/>
</dbReference>
<feature type="compositionally biased region" description="Basic and acidic residues" evidence="17">
    <location>
        <begin position="394"/>
        <end position="405"/>
    </location>
</feature>
<feature type="domain" description="RRM" evidence="18">
    <location>
        <begin position="278"/>
        <end position="356"/>
    </location>
</feature>
<dbReference type="Gene3D" id="3.20.20.80">
    <property type="entry name" value="Glycosidases"/>
    <property type="match status" value="1"/>
</dbReference>
<dbReference type="PROSITE" id="PS50228">
    <property type="entry name" value="SUEL_LECTIN"/>
    <property type="match status" value="1"/>
</dbReference>
<reference evidence="20 21" key="1">
    <citation type="submission" date="2018-10" db="EMBL/GenBank/DDBJ databases">
        <title>A high-quality apple genome assembly.</title>
        <authorList>
            <person name="Hu J."/>
        </authorList>
    </citation>
    <scope>NUCLEOTIDE SEQUENCE [LARGE SCALE GENOMIC DNA]</scope>
    <source>
        <strain evidence="21">cv. HFTH1</strain>
        <tissue evidence="20">Young leaf</tissue>
    </source>
</reference>
<dbReference type="GO" id="GO:0005634">
    <property type="term" value="C:nucleus"/>
    <property type="evidence" value="ECO:0007669"/>
    <property type="project" value="UniProtKB-SubCell"/>
</dbReference>
<feature type="region of interest" description="Disordered" evidence="17">
    <location>
        <begin position="1"/>
        <end position="23"/>
    </location>
</feature>
<evidence type="ECO:0000256" key="1">
    <source>
        <dbReference type="ARBA" id="ARBA00001412"/>
    </source>
</evidence>
<feature type="compositionally biased region" description="Polar residues" evidence="17">
    <location>
        <begin position="926"/>
        <end position="937"/>
    </location>
</feature>
<dbReference type="FunFam" id="2.60.120.260:FF:000142">
    <property type="entry name" value="Beta-galactosidase"/>
    <property type="match status" value="1"/>
</dbReference>
<evidence type="ECO:0000313" key="21">
    <source>
        <dbReference type="Proteomes" id="UP000290289"/>
    </source>
</evidence>
<evidence type="ECO:0000256" key="3">
    <source>
        <dbReference type="ARBA" id="ARBA00004271"/>
    </source>
</evidence>
<feature type="compositionally biased region" description="Polar residues" evidence="17">
    <location>
        <begin position="527"/>
        <end position="549"/>
    </location>
</feature>
<dbReference type="CDD" id="cd12414">
    <property type="entry name" value="RRM2_RBM28_like"/>
    <property type="match status" value="1"/>
</dbReference>
<dbReference type="EC" id="3.2.1.23" evidence="5 16"/>
<dbReference type="FunFam" id="3.20.20.80:FF:000021">
    <property type="entry name" value="Beta-galactosidase"/>
    <property type="match status" value="1"/>
</dbReference>
<feature type="compositionally biased region" description="Basic and acidic residues" evidence="17">
    <location>
        <begin position="120"/>
        <end position="153"/>
    </location>
</feature>
<dbReference type="Pfam" id="PF00076">
    <property type="entry name" value="RRM_1"/>
    <property type="match status" value="3"/>
</dbReference>
<evidence type="ECO:0000256" key="2">
    <source>
        <dbReference type="ARBA" id="ARBA00004123"/>
    </source>
</evidence>
<evidence type="ECO:0000256" key="12">
    <source>
        <dbReference type="ARBA" id="ARBA00023180"/>
    </source>
</evidence>
<feature type="compositionally biased region" description="Basic and acidic residues" evidence="17">
    <location>
        <begin position="7"/>
        <end position="20"/>
    </location>
</feature>
<evidence type="ECO:0000256" key="11">
    <source>
        <dbReference type="ARBA" id="ARBA00022884"/>
    </source>
</evidence>
<evidence type="ECO:0000256" key="17">
    <source>
        <dbReference type="SAM" id="MobiDB-lite"/>
    </source>
</evidence>
<dbReference type="Gene3D" id="2.60.120.740">
    <property type="match status" value="1"/>
</dbReference>
<dbReference type="SUPFAM" id="SSF49785">
    <property type="entry name" value="Galactose-binding domain-like"/>
    <property type="match status" value="2"/>
</dbReference>
<evidence type="ECO:0000256" key="14">
    <source>
        <dbReference type="ARBA" id="ARBA00023295"/>
    </source>
</evidence>
<comment type="catalytic activity">
    <reaction evidence="1 16">
        <text>Hydrolysis of terminal non-reducing beta-D-galactose residues in beta-D-galactosides.</text>
        <dbReference type="EC" id="3.2.1.23"/>
    </reaction>
</comment>
<feature type="compositionally biased region" description="Polar residues" evidence="17">
    <location>
        <begin position="841"/>
        <end position="858"/>
    </location>
</feature>
<dbReference type="Pfam" id="PF02140">
    <property type="entry name" value="SUEL_Lectin"/>
    <property type="match status" value="1"/>
</dbReference>
<dbReference type="InterPro" id="IPR000504">
    <property type="entry name" value="RRM_dom"/>
</dbReference>
<dbReference type="GO" id="GO:0030246">
    <property type="term" value="F:carbohydrate binding"/>
    <property type="evidence" value="ECO:0007669"/>
    <property type="project" value="InterPro"/>
</dbReference>
<dbReference type="CDD" id="cd12416">
    <property type="entry name" value="RRM4_RBM28_like"/>
    <property type="match status" value="1"/>
</dbReference>
<dbReference type="GO" id="GO:0004565">
    <property type="term" value="F:beta-galactosidase activity"/>
    <property type="evidence" value="ECO:0007669"/>
    <property type="project" value="UniProtKB-EC"/>
</dbReference>
<dbReference type="InterPro" id="IPR031330">
    <property type="entry name" value="Gly_Hdrlase_35_cat"/>
</dbReference>
<evidence type="ECO:0000256" key="16">
    <source>
        <dbReference type="RuleBase" id="RU000675"/>
    </source>
</evidence>
<dbReference type="PRINTS" id="PR00742">
    <property type="entry name" value="GLHYDRLASE35"/>
</dbReference>
<accession>A0A498IYF5</accession>
<dbReference type="CDD" id="cd12413">
    <property type="entry name" value="RRM1_RBM28_like"/>
    <property type="match status" value="1"/>
</dbReference>
<evidence type="ECO:0000259" key="18">
    <source>
        <dbReference type="PROSITE" id="PS50102"/>
    </source>
</evidence>
<dbReference type="FunFam" id="2.60.120.260:FF:000050">
    <property type="entry name" value="Beta-galactosidase"/>
    <property type="match status" value="1"/>
</dbReference>
<feature type="domain" description="RRM" evidence="18">
    <location>
        <begin position="733"/>
        <end position="841"/>
    </location>
</feature>
<feature type="domain" description="RRM" evidence="18">
    <location>
        <begin position="581"/>
        <end position="664"/>
    </location>
</feature>
<evidence type="ECO:0000256" key="10">
    <source>
        <dbReference type="ARBA" id="ARBA00022801"/>
    </source>
</evidence>
<dbReference type="FunFam" id="2.60.120.740:FF:000002">
    <property type="entry name" value="Beta-galactosidase"/>
    <property type="match status" value="1"/>
</dbReference>
<dbReference type="Gene3D" id="2.60.120.260">
    <property type="entry name" value="Galactose-binding domain-like"/>
    <property type="match status" value="2"/>
</dbReference>
<dbReference type="InterPro" id="IPR051945">
    <property type="entry name" value="RRM_MRD1_RNA_proc_ribogen"/>
</dbReference>
<protein>
    <recommendedName>
        <fullName evidence="5 16">Beta-galactosidase</fullName>
        <ecNumber evidence="5 16">3.2.1.23</ecNumber>
    </recommendedName>
</protein>
<sequence length="1888" mass="207967">MGKKKSKDGDGGRPRTESEHSPSTIFVSNLPFSFTKSQLEETFSDIGPIRRCFLVMKKGSTEHRGFGFVQFAVIEDANRAVELKNGLSIGGRKIAAKHAMHRAPLEQRRPKTNQGIDVDETVKTENDKDSENPQGEKDASKSQERVVTLEKNTKKPVKTRKTAALSNDQVAKVGGSEKQRVARTVIFGGLLNAGMAEDVHRRAREIGDVCSITYPLPKEELEQHGLVQDGCKMDASSVLYNSVRSAHASVSMLHQKEIKGGIVWARQLGGEGSKTQKWKLIVRNLPFKAKENEIKDMFSSAGFVWDVFIPHNPNTGLSKGFAFVKFTGKQDAENAIKKLNGQMLHKRSIAVDWAVSKKIYGSGNNALASADGQEDERNGESDSSSDDFEDDAGDVGKKSHHHDGADNALDDNTIEKKDVPTEINFEEEADIARKVLKNFITPSGIATPDDDSTLPKRNKESSIDMSVDKPKKLSSETTKASEIDKPGKKSKTTASNLIDESVDEPNRPKKLSSEITKASEFDKPGNKSKTTASNLIDESVDEPNNSSLETAKASDVTEPGKLSTSTVPNLEQADEVEDLHRTIFISNLPFEITNEDVKQRFSTFGKVDSFVPVLHPVTKRPKGSGFLRFKTKDGASSAVSAGNAESGSGITLKGRQLTVLQALDKKSAHDKELNVAKKEDLDHRNLYLAKEGLVLEGTPAAKGVSASDMLKRQMAERSKMSKLQSPNFHVSKTRIVIKNLPKSMNEKELKRLCIDAVTSRATKQKPVIRQIKFLEDVKKGKLNTKNHSRGAAFVEFTEHQHALVALRVLNNNPGTFGPDHRPIVEFALDNVQKLKLRNAKIQGQQNAARRNPGVQQKDGSNRPDADPSQKFNKRKQSVDEQSLDESVPNKEDEEENRVGDGTATDQLRAPKRQKQGPFGKEKKISSTKVSGGSTENSESSKHEPNNHQDGAKPGGRGRSFGRESMAIDAQKSKSVGKANVQPQKRKLQAQKEVEGGENETRRKRPKKNKDPLGRDVVDKLDLLIEQYRSKYSQRSSAQTDGEKQDAAMAFCSFGTRVEMPPLPCPIRRMGANSSALSWVLLCCCIVWSSVYVEQTECNVVFDRKALVIDGQRRLLFSGSIHYPRSTPEMWEGLIQKAKDGGLDAIDTYVFWNLHEPSPGNYNFEGRNDLVRFIKTVHKAGLYVHLRIGPYICSEWNFGGFPVWLKFVPGISFRTDNEPFKSAMQKFTQKVVQLMKNEKLFESQGGPIILSQIENEYEPESKAFGASGYAYMTWAAKMAVGMGTGVPWVMCKEDDAPDPVVSEVSLHPLYAYFSEQINTCNGFYCDYFSPNKPYKPTMWTEAWSGWFTEFGGPIYQRPVEDLAFAVARFIQKGGSFINYYMYHGGTNFGRTAGGPFITTSYDYDAPIDEYGLIRQPKYGHLKELHKAVKLCELALLNADPTVTTLGSYEQAHVFSSKSGGCAAFLSNFNTKSAAKVTFNNMNFHLPPWSISILPDCKNVAFNTARVGVQTSQTQLLPTNSELHSWGIFNEDVSSVAGDTTITVVGLLDQLNITRDSSDYLWYTTSVDIDPSESFLRGGQHPSLTVQSAGDAMHVFINDQLSGSASGTREHRRFTFTGNVNLHAGLNKISLLSIAVGLANNGLHFETRNTGVLGPVGLKGEAANLDSPNSISAVDWMTGSLVAQKQQPLTWYKAYFDEPNGDEPLALDMGSMGKGQAWINGQSIGRYWTIYADGDCSACTYHVPRSWLKPSKNLLVVFEEIGGDVSKVALVKKSVTSVCAEVSENHPHITNWHTESHGQTEVQQKPEISLHCTDGRSISAIKFSSFGTPSGSCGKFQHGTCHAPNSNAVLQKECLGKQKCSVTISNTNFGADPCPSKLKKLSVEAPGTAS</sequence>
<name>A0A498IYF5_MALDO</name>